<dbReference type="Pfam" id="PF00023">
    <property type="entry name" value="Ank"/>
    <property type="match status" value="2"/>
</dbReference>
<organism evidence="5 6">
    <name type="scientific">Novymonas esmeraldas</name>
    <dbReference type="NCBI Taxonomy" id="1808958"/>
    <lineage>
        <taxon>Eukaryota</taxon>
        <taxon>Discoba</taxon>
        <taxon>Euglenozoa</taxon>
        <taxon>Kinetoplastea</taxon>
        <taxon>Metakinetoplastina</taxon>
        <taxon>Trypanosomatida</taxon>
        <taxon>Trypanosomatidae</taxon>
        <taxon>Novymonas</taxon>
    </lineage>
</organism>
<feature type="compositionally biased region" description="Basic and acidic residues" evidence="4">
    <location>
        <begin position="1333"/>
        <end position="1343"/>
    </location>
</feature>
<feature type="compositionally biased region" description="Low complexity" evidence="4">
    <location>
        <begin position="826"/>
        <end position="843"/>
    </location>
</feature>
<feature type="compositionally biased region" description="Basic residues" evidence="4">
    <location>
        <begin position="844"/>
        <end position="856"/>
    </location>
</feature>
<feature type="compositionally biased region" description="Low complexity" evidence="4">
    <location>
        <begin position="1301"/>
        <end position="1310"/>
    </location>
</feature>
<dbReference type="InterPro" id="IPR002110">
    <property type="entry name" value="Ankyrin_rpt"/>
</dbReference>
<dbReference type="Proteomes" id="UP001430356">
    <property type="component" value="Unassembled WGS sequence"/>
</dbReference>
<feature type="compositionally biased region" description="Pro residues" evidence="4">
    <location>
        <begin position="549"/>
        <end position="559"/>
    </location>
</feature>
<dbReference type="EMBL" id="JAECZO010000051">
    <property type="protein sequence ID" value="KAK7195314.1"/>
    <property type="molecule type" value="Genomic_DNA"/>
</dbReference>
<dbReference type="SMART" id="SM00248">
    <property type="entry name" value="ANK"/>
    <property type="match status" value="3"/>
</dbReference>
<name>A0AAW0EQ94_9TRYP</name>
<dbReference type="Gene3D" id="1.25.40.20">
    <property type="entry name" value="Ankyrin repeat-containing domain"/>
    <property type="match status" value="2"/>
</dbReference>
<feature type="repeat" description="ANK" evidence="3">
    <location>
        <begin position="1493"/>
        <end position="1521"/>
    </location>
</feature>
<feature type="compositionally biased region" description="Low complexity" evidence="4">
    <location>
        <begin position="940"/>
        <end position="953"/>
    </location>
</feature>
<feature type="compositionally biased region" description="Low complexity" evidence="4">
    <location>
        <begin position="26"/>
        <end position="38"/>
    </location>
</feature>
<evidence type="ECO:0000313" key="6">
    <source>
        <dbReference type="Proteomes" id="UP001430356"/>
    </source>
</evidence>
<feature type="repeat" description="ANK" evidence="3">
    <location>
        <begin position="1419"/>
        <end position="1453"/>
    </location>
</feature>
<feature type="compositionally biased region" description="Low complexity" evidence="4">
    <location>
        <begin position="659"/>
        <end position="677"/>
    </location>
</feature>
<evidence type="ECO:0000256" key="1">
    <source>
        <dbReference type="ARBA" id="ARBA00022737"/>
    </source>
</evidence>
<evidence type="ECO:0000256" key="2">
    <source>
        <dbReference type="ARBA" id="ARBA00023043"/>
    </source>
</evidence>
<evidence type="ECO:0000256" key="3">
    <source>
        <dbReference type="PROSITE-ProRule" id="PRU00023"/>
    </source>
</evidence>
<keyword evidence="2 3" id="KW-0040">ANK repeat</keyword>
<dbReference type="PANTHER" id="PTHR24198">
    <property type="entry name" value="ANKYRIN REPEAT AND PROTEIN KINASE DOMAIN-CONTAINING PROTEIN"/>
    <property type="match status" value="1"/>
</dbReference>
<keyword evidence="1" id="KW-0677">Repeat</keyword>
<evidence type="ECO:0000313" key="5">
    <source>
        <dbReference type="EMBL" id="KAK7195314.1"/>
    </source>
</evidence>
<feature type="compositionally biased region" description="Polar residues" evidence="4">
    <location>
        <begin position="886"/>
        <end position="895"/>
    </location>
</feature>
<feature type="region of interest" description="Disordered" evidence="4">
    <location>
        <begin position="162"/>
        <end position="209"/>
    </location>
</feature>
<feature type="compositionally biased region" description="Low complexity" evidence="4">
    <location>
        <begin position="166"/>
        <end position="183"/>
    </location>
</feature>
<dbReference type="PROSITE" id="PS50297">
    <property type="entry name" value="ANK_REP_REGION"/>
    <property type="match status" value="2"/>
</dbReference>
<dbReference type="InterPro" id="IPR036770">
    <property type="entry name" value="Ankyrin_rpt-contain_sf"/>
</dbReference>
<feature type="compositionally biased region" description="Low complexity" evidence="4">
    <location>
        <begin position="327"/>
        <end position="344"/>
    </location>
</feature>
<feature type="region of interest" description="Disordered" evidence="4">
    <location>
        <begin position="320"/>
        <end position="367"/>
    </location>
</feature>
<feature type="compositionally biased region" description="Low complexity" evidence="4">
    <location>
        <begin position="1270"/>
        <end position="1280"/>
    </location>
</feature>
<feature type="region of interest" description="Disordered" evidence="4">
    <location>
        <begin position="1168"/>
        <end position="1343"/>
    </location>
</feature>
<feature type="region of interest" description="Disordered" evidence="4">
    <location>
        <begin position="15"/>
        <end position="52"/>
    </location>
</feature>
<evidence type="ECO:0000256" key="4">
    <source>
        <dbReference type="SAM" id="MobiDB-lite"/>
    </source>
</evidence>
<feature type="region of interest" description="Disordered" evidence="4">
    <location>
        <begin position="527"/>
        <end position="719"/>
    </location>
</feature>
<sequence length="1575" mass="164569">MSSWTFRVSLTDVSVTSIGGGDGDTDGVPVRSPLSSSPAPSPPPAGVSRAASTDAAAAVDRRTSASFWNRLADGKARKGWVPAMHFYFDGMEKKLPLRLRRTSPQGSGARAAELSATPPSDTFFSYTIDARSATDLAVSLARRSAALHLLLQRAETGSCETERELFSPASSAASSPRSLSTPLRDGVASPARGDRDGRRAQENGGEEESVGDVLVLASATVSLLDLSISADERFYFTIHGAAKGPRHSAAAAAAELTGRRSLDAALLGRVSVRLRMEEEREVSAQPRLLCVRGHPLPPTQYQVRYGWRPNPNLTLGTRVKRAQASLSRESSPSRPSPRTGPRTPLADAEQRVRGAPDEEGSITFKGEQQLPPLQLTCSRQALAQQRMFVAVLAQSPAGDGASGDTTPTQSSPTGEFVEIAKGEVSLERMLTAAHRGDDVTAAFTVHCNDVPQTSSSSSNAFPSCVVEGVLELSSIPRVHFDLAHAATLLRSSESGATVQLALPGLAGLPAQTSSLFASFAGDTVLAPPQSLRHHKPAPRADPATSAAAPPTPALSPIPSPSSSSSLADVDGGRGPAASELVSVSDTPLPGAGGTQICSNAADDSVGDRASGGEAFGDGDRQGAQRHPVPRGSRTEEAQPGRPPQPLAPDSSHPQEVTLSGEAATPAASPPTGGSPAEARLRLELQPQPGAAQETPLLRSDRSEGCSPHPTGAIDGDDVVLDGAARQAATPLCVPVTDGRQMASGFGEHTARVTPPSTGGQSGSGADVAHAASPCTRHMSRSKMKGGGSYRSCPSSESSLVDPSGSRQTSALAAHADGTRGPPSQHPSSLLAEAAEPSATSPSHMSRRSSSRRHARDARHSVGRLSRSLDPELVLHFSATDLPGTAQKASSTTSADANGKARRSSAQRTSNTSVRGDGGAAPHVADPCAEDAPLPPETPRQRAGSSASGDASQSATELLFPFPTPHLVHRLTQPPPPPAPPLFNASTPPHIPYGETEAARVRAVQFVARYRTLLRVYDEQLARLRSAEERATHGGSGDQLRHDAEAAAARLERGIVVEQERRQAAQLWQERRAALQRRLSECHASHELRRVELCSRDEALASATEELRFLQSQLLQQRESCAAAPTVAAPSTELTAAASPPPPRPAVDAQATLAERQATLDAWEARHPTAAPPVPIEPTRSAAGDSGRPLRSSQMPPSLSGRVLASDTSTGSLMSSTQPSPVAMQSRAKRLFDVPTSPSTAPPAGRHTRGGPSTAPPTAPEALGSCPGRGSSSSSAAAPSADTLLTPALENGCGAAPRGGEDSPSGPSGSPAWTAREDVARAPQGEPPAYHRRLPTETRPHERGDVPAALSRIEQETLRDGIDKGDRALVMHLLHTKPQVFFSSNNLLHIACAAALPDVFIVEALLKVRPELAHGVDANTGNTALHVACAARYPNAQIVKRLILHGTPVSVRNKMGLTAFHVILLNPADVPIHRVKDTLLAVGSSTSVNERTSDGRTPLHLVCSSDDNMSVVRYLSLRGADLWASAPCRGPVVGGGGSGESGTLEVTPAQLSRLHNADVVVRYLQQAALEASYCYK</sequence>
<proteinExistence type="predicted"/>
<dbReference type="SUPFAM" id="SSF48403">
    <property type="entry name" value="Ankyrin repeat"/>
    <property type="match status" value="1"/>
</dbReference>
<gene>
    <name evidence="5" type="ORF">NESM_000457200</name>
</gene>
<feature type="region of interest" description="Disordered" evidence="4">
    <location>
        <begin position="736"/>
        <end position="953"/>
    </location>
</feature>
<accession>A0AAW0EQ94</accession>
<reference evidence="5 6" key="1">
    <citation type="journal article" date="2021" name="MBio">
        <title>A New Model Trypanosomatid, Novymonas esmeraldas: Genomic Perception of Its 'Candidatus Pandoraea novymonadis' Endosymbiont.</title>
        <authorList>
            <person name="Zakharova A."/>
            <person name="Saura A."/>
            <person name="Butenko A."/>
            <person name="Podesvova L."/>
            <person name="Warmusova S."/>
            <person name="Kostygov A.Y."/>
            <person name="Nenarokova A."/>
            <person name="Lukes J."/>
            <person name="Opperdoes F.R."/>
            <person name="Yurchenko V."/>
        </authorList>
    </citation>
    <scope>NUCLEOTIDE SEQUENCE [LARGE SCALE GENOMIC DNA]</scope>
    <source>
        <strain evidence="5 6">E262AT.01</strain>
    </source>
</reference>
<feature type="compositionally biased region" description="Polar residues" evidence="4">
    <location>
        <begin position="791"/>
        <end position="810"/>
    </location>
</feature>
<feature type="compositionally biased region" description="Basic and acidic residues" evidence="4">
    <location>
        <begin position="192"/>
        <end position="201"/>
    </location>
</feature>
<dbReference type="PROSITE" id="PS50088">
    <property type="entry name" value="ANK_REPEAT"/>
    <property type="match status" value="2"/>
</dbReference>
<keyword evidence="6" id="KW-1185">Reference proteome</keyword>
<protein>
    <submittedName>
        <fullName evidence="5">Ankyrin repeats (3 copies)/Ankyrin repeat</fullName>
    </submittedName>
</protein>
<comment type="caution">
    <text evidence="5">The sequence shown here is derived from an EMBL/GenBank/DDBJ whole genome shotgun (WGS) entry which is preliminary data.</text>
</comment>
<feature type="compositionally biased region" description="Polar residues" evidence="4">
    <location>
        <begin position="1205"/>
        <end position="1219"/>
    </location>
</feature>
<dbReference type="PANTHER" id="PTHR24198:SF191">
    <property type="entry name" value="RABANKYRIN-5-LIKE"/>
    <property type="match status" value="1"/>
</dbReference>